<evidence type="ECO:0000313" key="1">
    <source>
        <dbReference type="EMBL" id="KAE8407035.1"/>
    </source>
</evidence>
<dbReference type="RefSeq" id="XP_031944354.1">
    <property type="nucleotide sequence ID" value="XM_032081229.1"/>
</dbReference>
<evidence type="ECO:0000313" key="2">
    <source>
        <dbReference type="Proteomes" id="UP000325579"/>
    </source>
</evidence>
<accession>A0A5N7DL55</accession>
<reference evidence="1 2" key="1">
    <citation type="submission" date="2019-04" db="EMBL/GenBank/DDBJ databases">
        <authorList>
            <consortium name="DOE Joint Genome Institute"/>
            <person name="Mondo S."/>
            <person name="Kjaerbolling I."/>
            <person name="Vesth T."/>
            <person name="Frisvad J.C."/>
            <person name="Nybo J.L."/>
            <person name="Theobald S."/>
            <person name="Kildgaard S."/>
            <person name="Isbrandt T."/>
            <person name="Kuo A."/>
            <person name="Sato A."/>
            <person name="Lyhne E.K."/>
            <person name="Kogle M.E."/>
            <person name="Wiebenga A."/>
            <person name="Kun R.S."/>
            <person name="Lubbers R.J."/>
            <person name="Makela M.R."/>
            <person name="Barry K."/>
            <person name="Chovatia M."/>
            <person name="Clum A."/>
            <person name="Daum C."/>
            <person name="Haridas S."/>
            <person name="He G."/>
            <person name="LaButti K."/>
            <person name="Lipzen A."/>
            <person name="Riley R."/>
            <person name="Salamov A."/>
            <person name="Simmons B.A."/>
            <person name="Magnuson J.K."/>
            <person name="Henrissat B."/>
            <person name="Mortensen U.H."/>
            <person name="Larsen T.O."/>
            <person name="Devries R.P."/>
            <person name="Grigoriev I.V."/>
            <person name="Machida M."/>
            <person name="Baker S.E."/>
            <person name="Andersen M.R."/>
            <person name="Cantor M.N."/>
            <person name="Hua S.X."/>
        </authorList>
    </citation>
    <scope>NUCLEOTIDE SEQUENCE [LARGE SCALE GENOMIC DNA]</scope>
    <source>
        <strain evidence="1 2">CBS 119388</strain>
    </source>
</reference>
<keyword evidence="2" id="KW-1185">Reference proteome</keyword>
<proteinExistence type="predicted"/>
<gene>
    <name evidence="1" type="ORF">BDV37DRAFT_241783</name>
</gene>
<dbReference type="Proteomes" id="UP000325579">
    <property type="component" value="Unassembled WGS sequence"/>
</dbReference>
<dbReference type="AlphaFoldDB" id="A0A5N7DL55"/>
<sequence>MDKELPWIGDVPPAHFNLAAFSCGCNTRLAAVGSAEECNLITEVNSIRPQLRNPNPCRRSSTQSEMGHRCQLFSPSTADRLSSSACTAERQDRSLLRWFGEDVVS</sequence>
<dbReference type="GeneID" id="43665920"/>
<name>A0A5N7DL55_9EURO</name>
<organism evidence="1 2">
    <name type="scientific">Aspergillus pseudonomiae</name>
    <dbReference type="NCBI Taxonomy" id="1506151"/>
    <lineage>
        <taxon>Eukaryota</taxon>
        <taxon>Fungi</taxon>
        <taxon>Dikarya</taxon>
        <taxon>Ascomycota</taxon>
        <taxon>Pezizomycotina</taxon>
        <taxon>Eurotiomycetes</taxon>
        <taxon>Eurotiomycetidae</taxon>
        <taxon>Eurotiales</taxon>
        <taxon>Aspergillaceae</taxon>
        <taxon>Aspergillus</taxon>
        <taxon>Aspergillus subgen. Circumdati</taxon>
    </lineage>
</organism>
<protein>
    <submittedName>
        <fullName evidence="1">Uncharacterized protein</fullName>
    </submittedName>
</protein>
<dbReference type="PROSITE" id="PS51257">
    <property type="entry name" value="PROKAR_LIPOPROTEIN"/>
    <property type="match status" value="1"/>
</dbReference>
<dbReference type="EMBL" id="ML736750">
    <property type="protein sequence ID" value="KAE8407035.1"/>
    <property type="molecule type" value="Genomic_DNA"/>
</dbReference>